<protein>
    <submittedName>
        <fullName evidence="1">Minor tail protein</fullName>
    </submittedName>
</protein>
<proteinExistence type="predicted"/>
<accession>I6NP98</accession>
<name>I6NP98_9CAUD</name>
<sequence>MASDRPFRLRILDGITASLKRITVVNGYHFDMADSVFRGRLVFGDDDPVPLIAVNEAPLPPDPEPAKPASGAWTGEWHLMIQGWVDDDKDNPTDPAHFLMADVRKVLANERREQLKPGRGNNLFGMQGRVLDFSIGACVVRPAEEQVNELANFLLSVTLQIAEDMNDPYA</sequence>
<evidence type="ECO:0000313" key="1">
    <source>
        <dbReference type="EMBL" id="AEY69568.1"/>
    </source>
</evidence>
<keyword evidence="2" id="KW-1185">Reference proteome</keyword>
<evidence type="ECO:0000313" key="2">
    <source>
        <dbReference type="Proteomes" id="UP000009012"/>
    </source>
</evidence>
<dbReference type="Proteomes" id="UP000009012">
    <property type="component" value="Segment"/>
</dbReference>
<gene>
    <name evidence="1" type="ORF">AH2_00058</name>
</gene>
<dbReference type="RefSeq" id="YP_006561142.1">
    <property type="nucleotide sequence ID" value="NC_018283.1"/>
</dbReference>
<dbReference type="EMBL" id="JN564907">
    <property type="protein sequence ID" value="AEY69568.1"/>
    <property type="molecule type" value="Genomic_DNA"/>
</dbReference>
<organism evidence="1 2">
    <name type="scientific">Burkholderia phage vB_BceS_AH2</name>
    <dbReference type="NCBI Taxonomy" id="1133022"/>
    <lineage>
        <taxon>Viruses</taxon>
        <taxon>Duplodnaviria</taxon>
        <taxon>Heunggongvirae</taxon>
        <taxon>Uroviricota</taxon>
        <taxon>Caudoviricetes</taxon>
        <taxon>Casjensviridae</taxon>
        <taxon>Ahduovirus</taxon>
        <taxon>Ahduovirus AH2</taxon>
        <taxon>Burkholderia virus AH2</taxon>
    </lineage>
</organism>
<reference evidence="1 2" key="1">
    <citation type="journal article" date="2012" name="BMC Genomics">
        <title>Comparative analysis of two phenotypically-similar but genomically-distinct Burkholderia cenocepacia-specific bacteriophages.</title>
        <authorList>
            <person name="Lynch K.H."/>
            <person name="Stothard P."/>
            <person name="Dennis J.J."/>
        </authorList>
    </citation>
    <scope>NUCLEOTIDE SEQUENCE [LARGE SCALE GENOMIC DNA]</scope>
</reference>
<dbReference type="KEGG" id="vg:13405238"/>
<dbReference type="OrthoDB" id="10088at10239"/>
<dbReference type="GeneID" id="13405238"/>